<feature type="compositionally biased region" description="Basic residues" evidence="5">
    <location>
        <begin position="623"/>
        <end position="637"/>
    </location>
</feature>
<evidence type="ECO:0000259" key="6">
    <source>
        <dbReference type="Pfam" id="PF24662"/>
    </source>
</evidence>
<evidence type="ECO:0000256" key="1">
    <source>
        <dbReference type="ARBA" id="ARBA00004123"/>
    </source>
</evidence>
<dbReference type="AlphaFoldDB" id="A0ABD1PK56"/>
<evidence type="ECO:0000256" key="3">
    <source>
        <dbReference type="ARBA" id="ARBA00023163"/>
    </source>
</evidence>
<feature type="region of interest" description="Disordered" evidence="5">
    <location>
        <begin position="119"/>
        <end position="140"/>
    </location>
</feature>
<feature type="region of interest" description="Disordered" evidence="5">
    <location>
        <begin position="693"/>
        <end position="720"/>
    </location>
</feature>
<name>A0ABD1PK56_9LAMI</name>
<feature type="domain" description="DUF7952" evidence="7">
    <location>
        <begin position="202"/>
        <end position="331"/>
    </location>
</feature>
<keyword evidence="9" id="KW-1185">Reference proteome</keyword>
<feature type="region of interest" description="Disordered" evidence="5">
    <location>
        <begin position="623"/>
        <end position="642"/>
    </location>
</feature>
<dbReference type="Proteomes" id="UP001604277">
    <property type="component" value="Unassembled WGS sequence"/>
</dbReference>
<feature type="compositionally biased region" description="Polar residues" evidence="5">
    <location>
        <begin position="693"/>
        <end position="718"/>
    </location>
</feature>
<keyword evidence="4" id="KW-0539">Nucleus</keyword>
<accession>A0ABD1PK56</accession>
<evidence type="ECO:0000256" key="2">
    <source>
        <dbReference type="ARBA" id="ARBA00023015"/>
    </source>
</evidence>
<dbReference type="EMBL" id="JBFOLJ010000018">
    <property type="protein sequence ID" value="KAL2464047.1"/>
    <property type="molecule type" value="Genomic_DNA"/>
</dbReference>
<dbReference type="Pfam" id="PF24662">
    <property type="entry name" value="DUF7650"/>
    <property type="match status" value="1"/>
</dbReference>
<evidence type="ECO:0000313" key="9">
    <source>
        <dbReference type="Proteomes" id="UP001604277"/>
    </source>
</evidence>
<dbReference type="PANTHER" id="PTHR13859:SF11">
    <property type="entry name" value="GRUNGE, ISOFORM J"/>
    <property type="match status" value="1"/>
</dbReference>
<sequence>MKIKIIDWAQLFHDINREQMASVESNQNGDCVDDMSVDVLLPLADSDACDDFGEPEILPRIGDEHQVQIPPLLGEINCISYPRNLSYAQNEAHFDHKFFIGLPIPLIWVSKEGERMKQEKLELPSEPKTIPDSGPSESKTIETAENFSHDENVGINIGPSHNTIDNGGPAVEAKELQSDEKLSNCSGQGFLLLPGLVSDCLSDIEKEPFLLGLYIFGKNFTQLRRFIESKGMGTVLSFYYGKFYRSREYRRWSECRKMRSRRCVHGQKIFSGLRQQELLSRILPSVSDECQNALLEVCKTFGEGKMSLEDYVFSLKTMVGTNILVKAVGIGKGKQDLTGMAFETSRSNQVIPIRPEIPTGKACSALTPSEIVKFLTGDYRLSKAWSNDLFWEAVWPRLLARGWHSEEPKNQGYAAVSMYSLVFLMPGIKKFSRRKLVKGEHYYDCVADVLSKVAREPGLLEFETEEDEGNKNKEEYKWTSERKLVQDDHDLPTRQRHFYLQPRTPNRNTDAMTFTVVDTSSADGKPYKLRELKSLPFEISNMLTSQNRSEDRGEDTHGEATDESDIVDTMLADDSETNNINFGTTKSNVEILPGRRDCDTICQGNDISASNLKNKKDLRKDKKSRNLVKSQVSRKLKRENVDNIAPTTKRRRRLTACSRNEISNGVTHSAVVPSLENEMTSFCSDIHEFTENTPTQAGSSQEKLSFTGSSKGSPTGSVECTEPHLRNLQTHSLIDLNLPQVSPDFENGVLTTEIIKEEEDQTLKPDDHCPPKSSAVEANSDEQPSMNLRRHSTRNRPLTAKALEALANGFLTTNRRRKNKDAASRENLTSRAPRYARDMDMVALNEFSNDTLTSQIQEGENGVSNTGDSNMCNKFQVLTDENGNPVSGL</sequence>
<comment type="subcellular location">
    <subcellularLocation>
        <location evidence="1">Nucleus</location>
    </subcellularLocation>
</comment>
<feature type="domain" description="DUF7650" evidence="6">
    <location>
        <begin position="369"/>
        <end position="457"/>
    </location>
</feature>
<feature type="region of interest" description="Disordered" evidence="5">
    <location>
        <begin position="757"/>
        <end position="796"/>
    </location>
</feature>
<dbReference type="GO" id="GO:0005634">
    <property type="term" value="C:nucleus"/>
    <property type="evidence" value="ECO:0007669"/>
    <property type="project" value="UniProtKB-SubCell"/>
</dbReference>
<dbReference type="PANTHER" id="PTHR13859">
    <property type="entry name" value="ATROPHIN-RELATED"/>
    <property type="match status" value="1"/>
</dbReference>
<organism evidence="8 9">
    <name type="scientific">Forsythia ovata</name>
    <dbReference type="NCBI Taxonomy" id="205694"/>
    <lineage>
        <taxon>Eukaryota</taxon>
        <taxon>Viridiplantae</taxon>
        <taxon>Streptophyta</taxon>
        <taxon>Embryophyta</taxon>
        <taxon>Tracheophyta</taxon>
        <taxon>Spermatophyta</taxon>
        <taxon>Magnoliopsida</taxon>
        <taxon>eudicotyledons</taxon>
        <taxon>Gunneridae</taxon>
        <taxon>Pentapetalae</taxon>
        <taxon>asterids</taxon>
        <taxon>lamiids</taxon>
        <taxon>Lamiales</taxon>
        <taxon>Oleaceae</taxon>
        <taxon>Forsythieae</taxon>
        <taxon>Forsythia</taxon>
    </lineage>
</organism>
<reference evidence="9" key="1">
    <citation type="submission" date="2024-07" db="EMBL/GenBank/DDBJ databases">
        <title>Two chromosome-level genome assemblies of Korean endemic species Abeliophyllum distichum and Forsythia ovata (Oleaceae).</title>
        <authorList>
            <person name="Jang H."/>
        </authorList>
    </citation>
    <scope>NUCLEOTIDE SEQUENCE [LARGE SCALE GENOMIC DNA]</scope>
</reference>
<evidence type="ECO:0008006" key="10">
    <source>
        <dbReference type="Google" id="ProtNLM"/>
    </source>
</evidence>
<evidence type="ECO:0000259" key="7">
    <source>
        <dbReference type="Pfam" id="PF25826"/>
    </source>
</evidence>
<comment type="caution">
    <text evidence="8">The sequence shown here is derived from an EMBL/GenBank/DDBJ whole genome shotgun (WGS) entry which is preliminary data.</text>
</comment>
<protein>
    <recommendedName>
        <fullName evidence="10">SANT domain-containing protein</fullName>
    </recommendedName>
</protein>
<evidence type="ECO:0000256" key="4">
    <source>
        <dbReference type="ARBA" id="ARBA00023242"/>
    </source>
</evidence>
<evidence type="ECO:0000256" key="5">
    <source>
        <dbReference type="SAM" id="MobiDB-lite"/>
    </source>
</evidence>
<dbReference type="InterPro" id="IPR057712">
    <property type="entry name" value="DUF7952"/>
</dbReference>
<feature type="compositionally biased region" description="Basic and acidic residues" evidence="5">
    <location>
        <begin position="761"/>
        <end position="770"/>
    </location>
</feature>
<keyword evidence="3" id="KW-0804">Transcription</keyword>
<dbReference type="InterPro" id="IPR056067">
    <property type="entry name" value="DUF7650"/>
</dbReference>
<evidence type="ECO:0000313" key="8">
    <source>
        <dbReference type="EMBL" id="KAL2464047.1"/>
    </source>
</evidence>
<proteinExistence type="predicted"/>
<gene>
    <name evidence="8" type="ORF">Fot_52003</name>
</gene>
<dbReference type="Pfam" id="PF25826">
    <property type="entry name" value="DUF7952"/>
    <property type="match status" value="1"/>
</dbReference>
<keyword evidence="2" id="KW-0805">Transcription regulation</keyword>